<dbReference type="SMART" id="SM00065">
    <property type="entry name" value="GAF"/>
    <property type="match status" value="3"/>
</dbReference>
<dbReference type="Proteomes" id="UP000249081">
    <property type="component" value="Unassembled WGS sequence"/>
</dbReference>
<dbReference type="AlphaFoldDB" id="A0A2W4WMU3"/>
<feature type="domain" description="GAF" evidence="1">
    <location>
        <begin position="218"/>
        <end position="381"/>
    </location>
</feature>
<dbReference type="Gene3D" id="3.30.450.40">
    <property type="match status" value="3"/>
</dbReference>
<dbReference type="InterPro" id="IPR036890">
    <property type="entry name" value="HATPase_C_sf"/>
</dbReference>
<feature type="domain" description="GAF" evidence="1">
    <location>
        <begin position="47"/>
        <end position="197"/>
    </location>
</feature>
<sequence length="972" mass="108508">MCVPFLPSRRLLTPMAQSRANDSLNDQHDQKIMALSRLLKALRGTTTPEEAFTLAIDHLHQELDFEVAWVGRYDRPNHRLLTKGCHSPTQMRSIRTVINLTSGDVMEQVVIQLRPLIVADLQTEIRAGEWGTIAKQLALQSAIIFPIKYQEECFGLLVLASSEWGKGASLGERSYLAIVTGELAEALHHFEAEQQRQQAKRPEQPLLALLGSLGALPDIDSQLKEVLREIQRFIAPHRTRVFWFEPRGNYFWQRMPALALRPTAPGADPNAPTSNAPTSNAHISVDEVRGLYQALCNQQLVVVGESQGALKAIVSDRLLQHIHAQSLLVAPISHQGDLMGFISVEGNAPRLWKETEKQFMIGAAQLLSLALPGAVSRESSRQIQLDEHLTTGVIQGIHGDVDWHDTLQTCATVLQDRLAIQQFFVLLFNPDRNGYDLCFQSQASRPKAVPLVWPCLDDGDWQMLERSPSPISVDSLAHDLRLTTWRSQLLELGAQSVLVSNVAPGNAPEGLVLICDRISRQWTSTEQSLFKAVSRQIGVILHQWQLQRQLDQQQHIYESIQWGLQALHKGLQPDQLEQVTLQHLMQLLQSSTVLLVSWPAGGHTAAVTQVVSQDTSVRVNADHPIAVSSDAVINWALQTDGMLPLTVDELPPETADWLAAPAGSRLLITALRTAPSHAVTGVAVAISPAHRQWANHHLIIFKLLISQLAWSRRHLTMSTMLTHQRQELENLNWYKHHRLEDLYRILSKLAQDLDHLRGKESTLGNELQLLHTQLAAVMENAESVLVGERWQLHNQHQTMPLVSLLNRLIERVNPVLEARQLWFKVHNESNVVLGGDMLKLELILYEVMAAAGNRSPVGGRIDLWCRVINLDWIELSITDDGDCSHRLIEELNQGHPLDVLAPSPLDGPPGLHLSICKMLVDQLGGEMSFSILDDGRTHSRLLLPLAAYPDQVKPKPQATALPFPELNQPSPT</sequence>
<dbReference type="Gene3D" id="3.30.565.10">
    <property type="entry name" value="Histidine kinase-like ATPase, C-terminal domain"/>
    <property type="match status" value="1"/>
</dbReference>
<dbReference type="InterPro" id="IPR003018">
    <property type="entry name" value="GAF"/>
</dbReference>
<evidence type="ECO:0000259" key="1">
    <source>
        <dbReference type="SMART" id="SM00065"/>
    </source>
</evidence>
<dbReference type="Pfam" id="PF13185">
    <property type="entry name" value="GAF_2"/>
    <property type="match status" value="1"/>
</dbReference>
<dbReference type="SUPFAM" id="SSF55874">
    <property type="entry name" value="ATPase domain of HSP90 chaperone/DNA topoisomerase II/histidine kinase"/>
    <property type="match status" value="1"/>
</dbReference>
<reference evidence="2 3" key="2">
    <citation type="submission" date="2018-06" db="EMBL/GenBank/DDBJ databases">
        <title>Metagenomic assembly of (sub)arctic Cyanobacteria and their associated microbiome from non-axenic cultures.</title>
        <authorList>
            <person name="Baurain D."/>
        </authorList>
    </citation>
    <scope>NUCLEOTIDE SEQUENCE [LARGE SCALE GENOMIC DNA]</scope>
    <source>
        <strain evidence="2">ULC041bin1</strain>
    </source>
</reference>
<evidence type="ECO:0000313" key="2">
    <source>
        <dbReference type="EMBL" id="PZO43209.1"/>
    </source>
</evidence>
<dbReference type="InterPro" id="IPR029016">
    <property type="entry name" value="GAF-like_dom_sf"/>
</dbReference>
<keyword evidence="2" id="KW-0808">Transferase</keyword>
<gene>
    <name evidence="2" type="ORF">DCF17_06100</name>
</gene>
<feature type="domain" description="GAF" evidence="1">
    <location>
        <begin position="402"/>
        <end position="551"/>
    </location>
</feature>
<dbReference type="Pfam" id="PF01590">
    <property type="entry name" value="GAF"/>
    <property type="match status" value="1"/>
</dbReference>
<keyword evidence="2" id="KW-0418">Kinase</keyword>
<proteinExistence type="predicted"/>
<dbReference type="SUPFAM" id="SSF55781">
    <property type="entry name" value="GAF domain-like"/>
    <property type="match status" value="3"/>
</dbReference>
<organism evidence="2 3">
    <name type="scientific">Shackletoniella antarctica</name>
    <dbReference type="NCBI Taxonomy" id="268115"/>
    <lineage>
        <taxon>Bacteria</taxon>
        <taxon>Bacillati</taxon>
        <taxon>Cyanobacteriota</taxon>
        <taxon>Cyanophyceae</taxon>
        <taxon>Oculatellales</taxon>
        <taxon>Oculatellaceae</taxon>
        <taxon>Shackletoniella</taxon>
    </lineage>
</organism>
<protein>
    <submittedName>
        <fullName evidence="2">Histidine kinase</fullName>
    </submittedName>
</protein>
<dbReference type="EMBL" id="QBMN01000029">
    <property type="protein sequence ID" value="PZO43209.1"/>
    <property type="molecule type" value="Genomic_DNA"/>
</dbReference>
<accession>A0A2W4WMU3</accession>
<comment type="caution">
    <text evidence="2">The sequence shown here is derived from an EMBL/GenBank/DDBJ whole genome shotgun (WGS) entry which is preliminary data.</text>
</comment>
<name>A0A2W4WMU3_9CYAN</name>
<dbReference type="GO" id="GO:0016301">
    <property type="term" value="F:kinase activity"/>
    <property type="evidence" value="ECO:0007669"/>
    <property type="project" value="UniProtKB-KW"/>
</dbReference>
<reference evidence="3" key="1">
    <citation type="submission" date="2018-04" db="EMBL/GenBank/DDBJ databases">
        <authorList>
            <person name="Cornet L."/>
        </authorList>
    </citation>
    <scope>NUCLEOTIDE SEQUENCE [LARGE SCALE GENOMIC DNA]</scope>
</reference>
<evidence type="ECO:0000313" key="3">
    <source>
        <dbReference type="Proteomes" id="UP000249081"/>
    </source>
</evidence>